<dbReference type="InterPro" id="IPR044140">
    <property type="entry name" value="ProRS_anticodon_short"/>
</dbReference>
<name>A0ABX5B478_9SPIR</name>
<feature type="domain" description="Aminoacyl-transfer RNA synthetases class-II family profile" evidence="11">
    <location>
        <begin position="38"/>
        <end position="466"/>
    </location>
</feature>
<dbReference type="Gene3D" id="3.40.50.800">
    <property type="entry name" value="Anticodon-binding domain"/>
    <property type="match status" value="1"/>
</dbReference>
<keyword evidence="3 10" id="KW-0963">Cytoplasm</keyword>
<dbReference type="InterPro" id="IPR050062">
    <property type="entry name" value="Pro-tRNA_synthetase"/>
</dbReference>
<keyword evidence="13" id="KW-1185">Reference proteome</keyword>
<evidence type="ECO:0000256" key="3">
    <source>
        <dbReference type="ARBA" id="ARBA00022490"/>
    </source>
</evidence>
<sequence length="578" mass="65210">MRLSKLFMPTLKEAPSDAIIASNKLMIRAALARKISNGLYSYLPLGVRVLSKISNIIREEMDAIGSNECIMPILVSKELLTPSGRWERFKKELFRLKDRNDVDMAMGPTHEEAFTITAQNEIQSYKDLPLTLYQIHTKFRDEIRPRFGVIRSKEFTMKDAYSFHITKECLDKTYNDMSRAYTKIFKRMGLDTVSVKADSGAMGGEGSEEFMVLSEVGEETIIFCSKCDYRANVEKANVKKDEEVKSYTDKPLEEVNTPDIKTINDLEKFFNTSSKNFIKSIIYKTEEGEVILAAIRGDLEINETKLSNALGGLDIELADEDTVKEVTGARVGFASPIGLKKKIRIFADNSIKSVADAIVGGNKDDTHIKNVNVQRDFNIDVWGDFRTAKEGDKCPECGETLYQKKGLELGHIFKLGDKYTQAFNFKVLDENNKEITPIMGCYGIGVNRALASVIEQNYDDKGIIFPISVAPYEAIVVAIDKEGEESFKKAEEIYNALNALKVETMFDDRKERLGVKLNDCDLIGIPMRIMVGKKSLQRGVVEFKLRSSSESIEVKADEIVEYVKAKKEELFNEINSKL</sequence>
<dbReference type="InterPro" id="IPR033730">
    <property type="entry name" value="ProRS_core_prok"/>
</dbReference>
<comment type="caution">
    <text evidence="12">The sequence shown here is derived from an EMBL/GenBank/DDBJ whole genome shotgun (WGS) entry which is preliminary data.</text>
</comment>
<dbReference type="PRINTS" id="PR01046">
    <property type="entry name" value="TRNASYNTHPRO"/>
</dbReference>
<dbReference type="SUPFAM" id="SSF52954">
    <property type="entry name" value="Class II aaRS ABD-related"/>
    <property type="match status" value="1"/>
</dbReference>
<keyword evidence="4 10" id="KW-0436">Ligase</keyword>
<proteinExistence type="inferred from homology"/>
<dbReference type="Pfam" id="PF04073">
    <property type="entry name" value="tRNA_edit"/>
    <property type="match status" value="1"/>
</dbReference>
<keyword evidence="8 10" id="KW-0030">Aminoacyl-tRNA synthetase</keyword>
<evidence type="ECO:0000256" key="7">
    <source>
        <dbReference type="ARBA" id="ARBA00022917"/>
    </source>
</evidence>
<dbReference type="EC" id="6.1.1.15" evidence="10"/>
<organism evidence="12 13">
    <name type="scientific">Brachyspira murdochii</name>
    <dbReference type="NCBI Taxonomy" id="84378"/>
    <lineage>
        <taxon>Bacteria</taxon>
        <taxon>Pseudomonadati</taxon>
        <taxon>Spirochaetota</taxon>
        <taxon>Spirochaetia</taxon>
        <taxon>Brachyspirales</taxon>
        <taxon>Brachyspiraceae</taxon>
        <taxon>Brachyspira</taxon>
    </lineage>
</organism>
<evidence type="ECO:0000256" key="9">
    <source>
        <dbReference type="ARBA" id="ARBA00047671"/>
    </source>
</evidence>
<dbReference type="InterPro" id="IPR007214">
    <property type="entry name" value="YbaK/aa-tRNA-synth-assoc-dom"/>
</dbReference>
<dbReference type="PROSITE" id="PS50862">
    <property type="entry name" value="AA_TRNA_LIGASE_II"/>
    <property type="match status" value="1"/>
</dbReference>
<reference evidence="12 13" key="1">
    <citation type="submission" date="2014-04" db="EMBL/GenBank/DDBJ databases">
        <title>Whole genome sequence of 'Brachyspira hampsonii' D13-03603F2.</title>
        <authorList>
            <person name="Patterson A.H."/>
            <person name="Chaban B."/>
            <person name="Fernando C."/>
            <person name="Harding J.C."/>
            <person name="Hill J.E."/>
        </authorList>
    </citation>
    <scope>NUCLEOTIDE SEQUENCE [LARGE SCALE GENOMIC DNA]</scope>
    <source>
        <strain evidence="12 13">D13-03603F2</strain>
    </source>
</reference>
<dbReference type="CDD" id="cd04334">
    <property type="entry name" value="ProRS-INS"/>
    <property type="match status" value="1"/>
</dbReference>
<dbReference type="Gene3D" id="3.30.930.10">
    <property type="entry name" value="Bira Bifunctional Protein, Domain 2"/>
    <property type="match status" value="2"/>
</dbReference>
<dbReference type="InterPro" id="IPR004154">
    <property type="entry name" value="Anticodon-bd"/>
</dbReference>
<evidence type="ECO:0000313" key="13">
    <source>
        <dbReference type="Proteomes" id="UP000238924"/>
    </source>
</evidence>
<comment type="domain">
    <text evidence="10">Consists of three domains: the N-terminal catalytic domain, the editing domain and the C-terminal anticodon-binding domain.</text>
</comment>
<dbReference type="PANTHER" id="PTHR42753:SF2">
    <property type="entry name" value="PROLINE--TRNA LIGASE"/>
    <property type="match status" value="1"/>
</dbReference>
<dbReference type="InterPro" id="IPR045864">
    <property type="entry name" value="aa-tRNA-synth_II/BPL/LPL"/>
</dbReference>
<dbReference type="SUPFAM" id="SSF55826">
    <property type="entry name" value="YbaK/ProRS associated domain"/>
    <property type="match status" value="1"/>
</dbReference>
<dbReference type="NCBIfam" id="NF006625">
    <property type="entry name" value="PRK09194.1"/>
    <property type="match status" value="1"/>
</dbReference>
<dbReference type="InterPro" id="IPR036754">
    <property type="entry name" value="YbaK/aa-tRNA-synt-asso_dom_sf"/>
</dbReference>
<keyword evidence="5 10" id="KW-0547">Nucleotide-binding</keyword>
<evidence type="ECO:0000256" key="10">
    <source>
        <dbReference type="HAMAP-Rule" id="MF_01569"/>
    </source>
</evidence>
<dbReference type="CDD" id="cd00861">
    <property type="entry name" value="ProRS_anticodon_short"/>
    <property type="match status" value="1"/>
</dbReference>
<evidence type="ECO:0000256" key="1">
    <source>
        <dbReference type="ARBA" id="ARBA00004496"/>
    </source>
</evidence>
<dbReference type="InterPro" id="IPR036621">
    <property type="entry name" value="Anticodon-bd_dom_sf"/>
</dbReference>
<dbReference type="EMBL" id="JJMJ01000120">
    <property type="protein sequence ID" value="PPS21960.1"/>
    <property type="molecule type" value="Genomic_DNA"/>
</dbReference>
<dbReference type="InterPro" id="IPR006195">
    <property type="entry name" value="aa-tRNA-synth_II"/>
</dbReference>
<protein>
    <recommendedName>
        <fullName evidence="10">Proline--tRNA ligase</fullName>
        <ecNumber evidence="10">6.1.1.15</ecNumber>
    </recommendedName>
    <alternativeName>
        <fullName evidence="10">Prolyl-tRNA synthetase</fullName>
        <shortName evidence="10">ProRS</shortName>
    </alternativeName>
</protein>
<comment type="function">
    <text evidence="10">Catalyzes the attachment of proline to tRNA(Pro) in a two-step reaction: proline is first activated by ATP to form Pro-AMP and then transferred to the acceptor end of tRNA(Pro). As ProRS can inadvertently accommodate and process non-cognate amino acids such as alanine and cysteine, to avoid such errors it has two additional distinct editing activities against alanine. One activity is designated as 'pretransfer' editing and involves the tRNA(Pro)-independent hydrolysis of activated Ala-AMP. The other activity is designated 'posttransfer' editing and involves deacylation of mischarged Ala-tRNA(Pro). The misacylated Cys-tRNA(Pro) is not edited by ProRS.</text>
</comment>
<evidence type="ECO:0000256" key="4">
    <source>
        <dbReference type="ARBA" id="ARBA00022598"/>
    </source>
</evidence>
<dbReference type="InterPro" id="IPR023717">
    <property type="entry name" value="Pro-tRNA-Synthase_IIa_type1"/>
</dbReference>
<gene>
    <name evidence="10" type="primary">proS</name>
    <name evidence="12" type="ORF">DJ52_07770</name>
</gene>
<dbReference type="InterPro" id="IPR002316">
    <property type="entry name" value="Pro-tRNA-ligase_IIa"/>
</dbReference>
<dbReference type="CDD" id="cd00779">
    <property type="entry name" value="ProRS_core_prok"/>
    <property type="match status" value="1"/>
</dbReference>
<keyword evidence="7 10" id="KW-0648">Protein biosynthesis</keyword>
<dbReference type="InterPro" id="IPR004500">
    <property type="entry name" value="Pro-tRNA-synth_IIa_bac-type"/>
</dbReference>
<dbReference type="NCBIfam" id="TIGR00409">
    <property type="entry name" value="proS_fam_II"/>
    <property type="match status" value="1"/>
</dbReference>
<evidence type="ECO:0000313" key="12">
    <source>
        <dbReference type="EMBL" id="PPS21960.1"/>
    </source>
</evidence>
<evidence type="ECO:0000256" key="5">
    <source>
        <dbReference type="ARBA" id="ARBA00022741"/>
    </source>
</evidence>
<comment type="catalytic activity">
    <reaction evidence="9 10">
        <text>tRNA(Pro) + L-proline + ATP = L-prolyl-tRNA(Pro) + AMP + diphosphate</text>
        <dbReference type="Rhea" id="RHEA:14305"/>
        <dbReference type="Rhea" id="RHEA-COMP:9700"/>
        <dbReference type="Rhea" id="RHEA-COMP:9702"/>
        <dbReference type="ChEBI" id="CHEBI:30616"/>
        <dbReference type="ChEBI" id="CHEBI:33019"/>
        <dbReference type="ChEBI" id="CHEBI:60039"/>
        <dbReference type="ChEBI" id="CHEBI:78442"/>
        <dbReference type="ChEBI" id="CHEBI:78532"/>
        <dbReference type="ChEBI" id="CHEBI:456215"/>
        <dbReference type="EC" id="6.1.1.15"/>
    </reaction>
</comment>
<comment type="subunit">
    <text evidence="2 10">Homodimer.</text>
</comment>
<evidence type="ECO:0000256" key="8">
    <source>
        <dbReference type="ARBA" id="ARBA00023146"/>
    </source>
</evidence>
<dbReference type="SUPFAM" id="SSF55681">
    <property type="entry name" value="Class II aaRS and biotin synthetases"/>
    <property type="match status" value="1"/>
</dbReference>
<dbReference type="RefSeq" id="WP_013112644.1">
    <property type="nucleotide sequence ID" value="NZ_JJMJ01000120.1"/>
</dbReference>
<evidence type="ECO:0000256" key="2">
    <source>
        <dbReference type="ARBA" id="ARBA00011738"/>
    </source>
</evidence>
<dbReference type="Proteomes" id="UP000238924">
    <property type="component" value="Unassembled WGS sequence"/>
</dbReference>
<comment type="similarity">
    <text evidence="10">Belongs to the class-II aminoacyl-tRNA synthetase family. ProS type 1 subfamily.</text>
</comment>
<accession>A0ABX5B478</accession>
<dbReference type="InterPro" id="IPR002314">
    <property type="entry name" value="aa-tRNA-synt_IIb"/>
</dbReference>
<dbReference type="Pfam" id="PF03129">
    <property type="entry name" value="HGTP_anticodon"/>
    <property type="match status" value="1"/>
</dbReference>
<evidence type="ECO:0000259" key="11">
    <source>
        <dbReference type="PROSITE" id="PS50862"/>
    </source>
</evidence>
<keyword evidence="6 10" id="KW-0067">ATP-binding</keyword>
<comment type="subcellular location">
    <subcellularLocation>
        <location evidence="1 10">Cytoplasm</location>
    </subcellularLocation>
</comment>
<dbReference type="PANTHER" id="PTHR42753">
    <property type="entry name" value="MITOCHONDRIAL RIBOSOME PROTEIN L39/PROLYL-TRNA LIGASE FAMILY MEMBER"/>
    <property type="match status" value="1"/>
</dbReference>
<evidence type="ECO:0000256" key="6">
    <source>
        <dbReference type="ARBA" id="ARBA00022840"/>
    </source>
</evidence>
<dbReference type="HAMAP" id="MF_01569">
    <property type="entry name" value="Pro_tRNA_synth_type1"/>
    <property type="match status" value="1"/>
</dbReference>
<dbReference type="Pfam" id="PF00587">
    <property type="entry name" value="tRNA-synt_2b"/>
    <property type="match status" value="1"/>
</dbReference>